<evidence type="ECO:0000256" key="3">
    <source>
        <dbReference type="ARBA" id="ARBA00012756"/>
    </source>
</evidence>
<keyword evidence="5 6" id="KW-0326">Glycosidase</keyword>
<dbReference type="Pfam" id="PF02449">
    <property type="entry name" value="Glyco_hydro_42"/>
    <property type="match status" value="1"/>
</dbReference>
<reference evidence="12" key="1">
    <citation type="submission" date="2023-07" db="EMBL/GenBank/DDBJ databases">
        <title>30 novel species of actinomycetes from the DSMZ collection.</title>
        <authorList>
            <person name="Nouioui I."/>
        </authorList>
    </citation>
    <scope>NUCLEOTIDE SEQUENCE [LARGE SCALE GENOMIC DNA]</scope>
    <source>
        <strain evidence="12">DSM 44918</strain>
    </source>
</reference>
<evidence type="ECO:0000313" key="11">
    <source>
        <dbReference type="EMBL" id="MDT0317692.1"/>
    </source>
</evidence>
<dbReference type="Gene3D" id="3.40.50.880">
    <property type="match status" value="1"/>
</dbReference>
<comment type="catalytic activity">
    <reaction evidence="1 6">
        <text>Hydrolysis of terminal non-reducing beta-D-galactose residues in beta-D-galactosides.</text>
        <dbReference type="EC" id="3.2.1.23"/>
    </reaction>
</comment>
<keyword evidence="4 6" id="KW-0378">Hydrolase</keyword>
<dbReference type="EMBL" id="JAVREM010000003">
    <property type="protein sequence ID" value="MDT0317692.1"/>
    <property type="molecule type" value="Genomic_DNA"/>
</dbReference>
<evidence type="ECO:0000259" key="9">
    <source>
        <dbReference type="Pfam" id="PF08532"/>
    </source>
</evidence>
<evidence type="ECO:0000256" key="2">
    <source>
        <dbReference type="ARBA" id="ARBA00005940"/>
    </source>
</evidence>
<dbReference type="InterPro" id="IPR013739">
    <property type="entry name" value="Beta_galactosidase_C"/>
</dbReference>
<sequence length="686" mass="76188">MTSPDPADSRDRMRRLRARLGTLAFGGDYNPEQWPEETWQEDVRLMREAGVNLVSVGVFSWGRLEPRPGVHRFDWLDRLLDLLAEHGVAVNLATPTAAPPAWLAHEHPETLPVDADGQRVAFGARQHYCPSSPVFRHHAADITRRLAERYAGHPALAMWHIGNEYPGLAYCHCEVSAAHFRRWLAERYGTVDALNEAWGTAFWGQHYDSFDWIGTPRNRLLGGPNPAHRLDFVRFSGDASLACFAAERDIVRGYTPDLPVGTNFMGGFKNLDYWRWAAEEDVVAIDVYPNSWDPEGQIHSAYNFDLMRSLRGGEPWLLMESATGPNVQRRRNSARPAGQLRPRSLQAVARGADSVMFFQWRESRVGAERFHSAMLPHGGTRTRVWREVRELGNELPRLAGLAGGRAAAAETAVVWDWESWWAVELPGHPSVDLDFRERVLAHYRPLWHANVPVDFVPPRADLSGYRLLVVPSLYLVDDAGARNLTDFVRDGGHLVMSYFSGIVDEHDRVRAGGHPGAFRELLGLLVEEFSPLQPGETRGLSHAGRPGVAGEWQDVILLDGAESLAEYTEGEYRGRPAVTRHRFGTGSATYLGTSPDPATMSALLLDAARRAGVTPVLDTPEGVEAVRRRAGDGGDHLFLLNHTDRPQEVTLPAGTGPDLLGGPPPEGDRLRLTPYQVAVLPEAADR</sequence>
<feature type="compositionally biased region" description="Low complexity" evidence="7">
    <location>
        <begin position="650"/>
        <end position="661"/>
    </location>
</feature>
<dbReference type="PIRSF" id="PIRSF001084">
    <property type="entry name" value="B-galactosidase"/>
    <property type="match status" value="1"/>
</dbReference>
<evidence type="ECO:0000313" key="12">
    <source>
        <dbReference type="Proteomes" id="UP001183420"/>
    </source>
</evidence>
<dbReference type="InterPro" id="IPR013780">
    <property type="entry name" value="Glyco_hydro_b"/>
</dbReference>
<evidence type="ECO:0000256" key="5">
    <source>
        <dbReference type="ARBA" id="ARBA00023295"/>
    </source>
</evidence>
<dbReference type="InterPro" id="IPR013738">
    <property type="entry name" value="Beta_galactosidase_Trimer"/>
</dbReference>
<dbReference type="RefSeq" id="WP_311595823.1">
    <property type="nucleotide sequence ID" value="NZ_JAVREM010000003.1"/>
</dbReference>
<feature type="domain" description="Glycoside hydrolase family 42 N-terminal" evidence="8">
    <location>
        <begin position="28"/>
        <end position="396"/>
    </location>
</feature>
<dbReference type="InterPro" id="IPR029062">
    <property type="entry name" value="Class_I_gatase-like"/>
</dbReference>
<evidence type="ECO:0000259" key="10">
    <source>
        <dbReference type="Pfam" id="PF08533"/>
    </source>
</evidence>
<dbReference type="PANTHER" id="PTHR36447:SF1">
    <property type="entry name" value="BETA-GALACTOSIDASE GANA"/>
    <property type="match status" value="1"/>
</dbReference>
<evidence type="ECO:0000256" key="4">
    <source>
        <dbReference type="ARBA" id="ARBA00022801"/>
    </source>
</evidence>
<evidence type="ECO:0000256" key="1">
    <source>
        <dbReference type="ARBA" id="ARBA00001412"/>
    </source>
</evidence>
<feature type="domain" description="Beta-galactosidase C-terminal" evidence="10">
    <location>
        <begin position="622"/>
        <end position="681"/>
    </location>
</feature>
<dbReference type="InterPro" id="IPR003476">
    <property type="entry name" value="Glyco_hydro_42"/>
</dbReference>
<dbReference type="InterPro" id="IPR017853">
    <property type="entry name" value="GH"/>
</dbReference>
<evidence type="ECO:0000256" key="6">
    <source>
        <dbReference type="PIRNR" id="PIRNR001084"/>
    </source>
</evidence>
<evidence type="ECO:0000259" key="8">
    <source>
        <dbReference type="Pfam" id="PF02449"/>
    </source>
</evidence>
<dbReference type="SUPFAM" id="SSF51445">
    <property type="entry name" value="(Trans)glycosidases"/>
    <property type="match status" value="1"/>
</dbReference>
<keyword evidence="12" id="KW-1185">Reference proteome</keyword>
<accession>A0ABU2LJC6</accession>
<protein>
    <recommendedName>
        <fullName evidence="3 6">Beta-galactosidase</fullName>
        <shortName evidence="6">Beta-gal</shortName>
        <ecNumber evidence="3 6">3.2.1.23</ecNumber>
    </recommendedName>
</protein>
<dbReference type="CDD" id="cd03143">
    <property type="entry name" value="A4_beta-galactosidase_middle_domain"/>
    <property type="match status" value="1"/>
</dbReference>
<feature type="domain" description="Beta-galactosidase trimerisation" evidence="9">
    <location>
        <begin position="409"/>
        <end position="613"/>
    </location>
</feature>
<dbReference type="Gene3D" id="3.20.20.80">
    <property type="entry name" value="Glycosidases"/>
    <property type="match status" value="1"/>
</dbReference>
<comment type="caution">
    <text evidence="11">The sequence shown here is derived from an EMBL/GenBank/DDBJ whole genome shotgun (WGS) entry which is preliminary data.</text>
</comment>
<gene>
    <name evidence="11" type="ORF">RNC47_04965</name>
</gene>
<proteinExistence type="inferred from homology"/>
<dbReference type="Proteomes" id="UP001183420">
    <property type="component" value="Unassembled WGS sequence"/>
</dbReference>
<comment type="similarity">
    <text evidence="2 6">Belongs to the glycosyl hydrolase 42 family.</text>
</comment>
<evidence type="ECO:0000256" key="7">
    <source>
        <dbReference type="SAM" id="MobiDB-lite"/>
    </source>
</evidence>
<dbReference type="InterPro" id="IPR013529">
    <property type="entry name" value="Glyco_hydro_42_N"/>
</dbReference>
<dbReference type="EC" id="3.2.1.23" evidence="3 6"/>
<organism evidence="11 12">
    <name type="scientific">Streptomyces millisiae</name>
    <dbReference type="NCBI Taxonomy" id="3075542"/>
    <lineage>
        <taxon>Bacteria</taxon>
        <taxon>Bacillati</taxon>
        <taxon>Actinomycetota</taxon>
        <taxon>Actinomycetes</taxon>
        <taxon>Kitasatosporales</taxon>
        <taxon>Streptomycetaceae</taxon>
        <taxon>Streptomyces</taxon>
    </lineage>
</organism>
<dbReference type="Pfam" id="PF08532">
    <property type="entry name" value="Glyco_hydro_42M"/>
    <property type="match status" value="1"/>
</dbReference>
<dbReference type="Gene3D" id="2.60.40.1180">
    <property type="entry name" value="Golgi alpha-mannosidase II"/>
    <property type="match status" value="1"/>
</dbReference>
<dbReference type="PANTHER" id="PTHR36447">
    <property type="entry name" value="BETA-GALACTOSIDASE GANA"/>
    <property type="match status" value="1"/>
</dbReference>
<name>A0ABU2LJC6_9ACTN</name>
<feature type="region of interest" description="Disordered" evidence="7">
    <location>
        <begin position="647"/>
        <end position="667"/>
    </location>
</feature>
<dbReference type="Pfam" id="PF08533">
    <property type="entry name" value="Glyco_hydro_42C"/>
    <property type="match status" value="1"/>
</dbReference>
<dbReference type="SUPFAM" id="SSF52317">
    <property type="entry name" value="Class I glutamine amidotransferase-like"/>
    <property type="match status" value="1"/>
</dbReference>